<dbReference type="InterPro" id="IPR011335">
    <property type="entry name" value="Restrct_endonuc-II-like"/>
</dbReference>
<evidence type="ECO:0000313" key="2">
    <source>
        <dbReference type="EMBL" id="MCA0152474.1"/>
    </source>
</evidence>
<name>A0ABS7XZL9_9FLAO</name>
<accession>A0ABS7XZL9</accession>
<dbReference type="InterPro" id="IPR038726">
    <property type="entry name" value="PDDEXK_AddAB-type"/>
</dbReference>
<evidence type="ECO:0000259" key="1">
    <source>
        <dbReference type="Pfam" id="PF12705"/>
    </source>
</evidence>
<dbReference type="Proteomes" id="UP001198402">
    <property type="component" value="Unassembled WGS sequence"/>
</dbReference>
<dbReference type="Gene3D" id="3.40.50.300">
    <property type="entry name" value="P-loop containing nucleotide triphosphate hydrolases"/>
    <property type="match status" value="1"/>
</dbReference>
<keyword evidence="3" id="KW-1185">Reference proteome</keyword>
<comment type="caution">
    <text evidence="2">The sequence shown here is derived from an EMBL/GenBank/DDBJ whole genome shotgun (WGS) entry which is preliminary data.</text>
</comment>
<reference evidence="3" key="1">
    <citation type="submission" date="2023-07" db="EMBL/GenBank/DDBJ databases">
        <authorList>
            <person name="Yue Y."/>
        </authorList>
    </citation>
    <scope>NUCLEOTIDE SEQUENCE [LARGE SCALE GENOMIC DNA]</scope>
    <source>
        <strain evidence="3">2Y89</strain>
    </source>
</reference>
<dbReference type="InterPro" id="IPR027417">
    <property type="entry name" value="P-loop_NTPase"/>
</dbReference>
<dbReference type="Pfam" id="PF12705">
    <property type="entry name" value="PDDEXK_1"/>
    <property type="match status" value="1"/>
</dbReference>
<gene>
    <name evidence="2" type="ORF">LBV24_04555</name>
</gene>
<dbReference type="RefSeq" id="WP_224477407.1">
    <property type="nucleotide sequence ID" value="NZ_JAIUJS010000002.1"/>
</dbReference>
<dbReference type="SUPFAM" id="SSF52980">
    <property type="entry name" value="Restriction endonuclease-like"/>
    <property type="match status" value="1"/>
</dbReference>
<feature type="domain" description="PD-(D/E)XK endonuclease-like" evidence="1">
    <location>
        <begin position="644"/>
        <end position="911"/>
    </location>
</feature>
<dbReference type="InterPro" id="IPR011604">
    <property type="entry name" value="PDDEXK-like_dom_sf"/>
</dbReference>
<evidence type="ECO:0000313" key="3">
    <source>
        <dbReference type="Proteomes" id="UP001198402"/>
    </source>
</evidence>
<dbReference type="EMBL" id="JAIUJS010000002">
    <property type="protein sequence ID" value="MCA0152474.1"/>
    <property type="molecule type" value="Genomic_DNA"/>
</dbReference>
<organism evidence="2 3">
    <name type="scientific">Winogradskyella vincentii</name>
    <dbReference type="NCBI Taxonomy" id="2877122"/>
    <lineage>
        <taxon>Bacteria</taxon>
        <taxon>Pseudomonadati</taxon>
        <taxon>Bacteroidota</taxon>
        <taxon>Flavobacteriia</taxon>
        <taxon>Flavobacteriales</taxon>
        <taxon>Flavobacteriaceae</taxon>
        <taxon>Winogradskyella</taxon>
    </lineage>
</organism>
<dbReference type="Gene3D" id="3.90.320.10">
    <property type="match status" value="1"/>
</dbReference>
<dbReference type="SUPFAM" id="SSF52540">
    <property type="entry name" value="P-loop containing nucleoside triphosphate hydrolases"/>
    <property type="match status" value="1"/>
</dbReference>
<proteinExistence type="predicted"/>
<protein>
    <submittedName>
        <fullName evidence="2">PD-(D/E)XK nuclease family protein</fullName>
    </submittedName>
</protein>
<dbReference type="Gene3D" id="1.10.486.10">
    <property type="entry name" value="PCRA, domain 4"/>
    <property type="match status" value="1"/>
</dbReference>
<sequence>MVSFIKSVLLDLKHKKLNFEDLQFILPSKRAGVFLKHQLAGLIDKPIFSPEIKSIEEFVEELSGLKVLSNIDLLFSLYGTYKSITPDDEVEPFESFSKWAQILLQDFNEIDRHLVEQNQIFDYLTAIVELNHWSKEENQTDLIKNHLKFWYKLKEYYSKFTENLLNSKFGYQGLIYREACDNLEVYIENKPSKTHVFLGFNALNRAESIIIQGLLQNDLAHIYWDVDETFIKDPIHDAGLFFRHHKNSWNYFKKAPFNWLHNNYKESKNIKVIGIPKLIGQAKYIGQVLEGLQRKNKTLSDIAVVLGEENLLIPVLNSLPKSIETLNVTMGLALKYVPLASAFDALFTIHKKEASSYYHKDVTRILSHPSFYQLFETASGNTANDILNHIQTYNLTYLSASKLKEISKGNIELISLFFDSWEDNPTNALNKCSKIIFEIKSVIDKEKKRNGLELEYLYKFNTLFNQLKALNSSHKHLISVVALNSIYSELLNSESLDFRGEPLEGLQIMGMLESRVLDFETVIISSVNEGILPAGKSNNSFIPFDVKIENGLPTFKEKDAVYTYHFYHLLQRAKNVYILYNTESDALNGGEKSRFITQLEIEGIHNIEHFIASPHVPKIENKLLEVPKTNMVMREVHEFASKGFSPSSLSNYIRNPIDFYYQKILGIKEFEDVEENIAFNTLGSVIHETLKDFYDPIIDQYLTLDYLDSLFALIEATVTKHFKLLYKEGDFTKGKNLIIFNIAQHYIKSFIEDEKESLKTGNKIKIKAIEIESSIDIRVDGFNFPFKLKGTVDRVDEFNGVTRIIDYKTGKVDQGKVEIVEWPDITSDYDKYSKSFQILCYAYMLHKQNAIQLPVEAGIISFKNLKKGFLKFGTKSSAKSRTKNQEITLDTLSNFEVELKKLISEICNPKLNFVEKELNQ</sequence>